<dbReference type="AlphaFoldDB" id="A0A1I6CZS5"/>
<feature type="transmembrane region" description="Helical" evidence="2">
    <location>
        <begin position="36"/>
        <end position="54"/>
    </location>
</feature>
<organism evidence="3 4">
    <name type="scientific">Lentzea waywayandensis</name>
    <dbReference type="NCBI Taxonomy" id="84724"/>
    <lineage>
        <taxon>Bacteria</taxon>
        <taxon>Bacillati</taxon>
        <taxon>Actinomycetota</taxon>
        <taxon>Actinomycetes</taxon>
        <taxon>Pseudonocardiales</taxon>
        <taxon>Pseudonocardiaceae</taxon>
        <taxon>Lentzea</taxon>
    </lineage>
</organism>
<accession>A0A1I6CZS5</accession>
<keyword evidence="2" id="KW-0812">Transmembrane</keyword>
<keyword evidence="2" id="KW-1133">Transmembrane helix</keyword>
<evidence type="ECO:0000256" key="2">
    <source>
        <dbReference type="SAM" id="Phobius"/>
    </source>
</evidence>
<feature type="compositionally biased region" description="Basic and acidic residues" evidence="1">
    <location>
        <begin position="1"/>
        <end position="20"/>
    </location>
</feature>
<dbReference type="OrthoDB" id="3697740at2"/>
<name>A0A1I6CZS5_9PSEU</name>
<evidence type="ECO:0000313" key="3">
    <source>
        <dbReference type="EMBL" id="SFQ98557.1"/>
    </source>
</evidence>
<evidence type="ECO:0000256" key="1">
    <source>
        <dbReference type="SAM" id="MobiDB-lite"/>
    </source>
</evidence>
<evidence type="ECO:0000313" key="4">
    <source>
        <dbReference type="Proteomes" id="UP000198583"/>
    </source>
</evidence>
<dbReference type="STRING" id="84724.SAMN04488564_101647"/>
<dbReference type="Proteomes" id="UP000198583">
    <property type="component" value="Unassembled WGS sequence"/>
</dbReference>
<protein>
    <submittedName>
        <fullName evidence="3">Uncharacterized protein</fullName>
    </submittedName>
</protein>
<reference evidence="4" key="1">
    <citation type="submission" date="2016-10" db="EMBL/GenBank/DDBJ databases">
        <authorList>
            <person name="Varghese N."/>
            <person name="Submissions S."/>
        </authorList>
    </citation>
    <scope>NUCLEOTIDE SEQUENCE [LARGE SCALE GENOMIC DNA]</scope>
    <source>
        <strain evidence="4">DSM 44232</strain>
    </source>
</reference>
<gene>
    <name evidence="3" type="ORF">SAMN04488564_101647</name>
</gene>
<keyword evidence="4" id="KW-1185">Reference proteome</keyword>
<proteinExistence type="predicted"/>
<sequence>MNESLHRTADQPEQAEHAIGEMELAPKTFAGARARALMGVTMAMSAFVAITPAISDTTVSDK</sequence>
<dbReference type="EMBL" id="FOYL01000001">
    <property type="protein sequence ID" value="SFQ98557.1"/>
    <property type="molecule type" value="Genomic_DNA"/>
</dbReference>
<keyword evidence="2" id="KW-0472">Membrane</keyword>
<feature type="region of interest" description="Disordered" evidence="1">
    <location>
        <begin position="1"/>
        <end position="21"/>
    </location>
</feature>
<dbReference type="RefSeq" id="WP_143138478.1">
    <property type="nucleotide sequence ID" value="NZ_FOYL01000001.1"/>
</dbReference>